<evidence type="ECO:0000256" key="1">
    <source>
        <dbReference type="ARBA" id="ARBA00022964"/>
    </source>
</evidence>
<dbReference type="EMBL" id="AEAH01001125">
    <property type="protein sequence ID" value="EGH32039.1"/>
    <property type="molecule type" value="Genomic_DNA"/>
</dbReference>
<evidence type="ECO:0000313" key="4">
    <source>
        <dbReference type="EMBL" id="EGH32039.1"/>
    </source>
</evidence>
<evidence type="ECO:0000259" key="3">
    <source>
        <dbReference type="Pfam" id="PF20514"/>
    </source>
</evidence>
<dbReference type="Pfam" id="PF20514">
    <property type="entry name" value="WHD_ROXA"/>
    <property type="match status" value="1"/>
</dbReference>
<feature type="domain" description="ROXA-like winged helix" evidence="3">
    <location>
        <begin position="1"/>
        <end position="34"/>
    </location>
</feature>
<organism evidence="4 5">
    <name type="scientific">Pseudomonas syringae pv. japonica str. M301072</name>
    <dbReference type="NCBI Taxonomy" id="629262"/>
    <lineage>
        <taxon>Bacteria</taxon>
        <taxon>Pseudomonadati</taxon>
        <taxon>Pseudomonadota</taxon>
        <taxon>Gammaproteobacteria</taxon>
        <taxon>Pseudomonadales</taxon>
        <taxon>Pseudomonadaceae</taxon>
        <taxon>Pseudomonas</taxon>
        <taxon>Pseudomonas syringae</taxon>
    </lineage>
</organism>
<accession>F3FP97</accession>
<sequence length="39" mass="4203">ICAADALHSENLGQWLADDEGRNLLCELVKQGSLGFADE</sequence>
<reference evidence="4 5" key="1">
    <citation type="journal article" date="2011" name="PLoS Pathog.">
        <title>Dynamic evolution of pathogenicity revealed by sequencing and comparative genomics of 19 Pseudomonas syringae isolates.</title>
        <authorList>
            <person name="Baltrus D.A."/>
            <person name="Nishimura M.T."/>
            <person name="Romanchuk A."/>
            <person name="Chang J.H."/>
            <person name="Mukhtar M.S."/>
            <person name="Cherkis K."/>
            <person name="Roach J."/>
            <person name="Grant S.R."/>
            <person name="Jones C.D."/>
            <person name="Dangl J.L."/>
        </authorList>
    </citation>
    <scope>NUCLEOTIDE SEQUENCE [LARGE SCALE GENOMIC DNA]</scope>
    <source>
        <strain evidence="5">M301072PT</strain>
    </source>
</reference>
<name>F3FP97_PSESX</name>
<proteinExistence type="predicted"/>
<protein>
    <submittedName>
        <fullName evidence="4">Transcription factor jumonji, jmjC</fullName>
    </submittedName>
</protein>
<evidence type="ECO:0000256" key="2">
    <source>
        <dbReference type="ARBA" id="ARBA00023002"/>
    </source>
</evidence>
<dbReference type="Proteomes" id="UP000004471">
    <property type="component" value="Unassembled WGS sequence"/>
</dbReference>
<dbReference type="GO" id="GO:0051213">
    <property type="term" value="F:dioxygenase activity"/>
    <property type="evidence" value="ECO:0007669"/>
    <property type="project" value="UniProtKB-KW"/>
</dbReference>
<dbReference type="AlphaFoldDB" id="F3FP97"/>
<dbReference type="InterPro" id="IPR046799">
    <property type="entry name" value="ROXA-like_wH"/>
</dbReference>
<comment type="caution">
    <text evidence="4">The sequence shown here is derived from an EMBL/GenBank/DDBJ whole genome shotgun (WGS) entry which is preliminary data.</text>
</comment>
<keyword evidence="2" id="KW-0560">Oxidoreductase</keyword>
<feature type="non-terminal residue" evidence="4">
    <location>
        <position position="1"/>
    </location>
</feature>
<keyword evidence="1" id="KW-0223">Dioxygenase</keyword>
<dbReference type="Gene3D" id="3.40.366.30">
    <property type="entry name" value="50S ribosomal protein L16 arginine hydroxylase, Chain A, Domain 2"/>
    <property type="match status" value="1"/>
</dbReference>
<gene>
    <name evidence="4" type="ORF">PSYJA_24995</name>
</gene>
<dbReference type="HOGENOM" id="CLU_3301603_0_0_6"/>
<evidence type="ECO:0000313" key="5">
    <source>
        <dbReference type="Proteomes" id="UP000004471"/>
    </source>
</evidence>